<organism evidence="3 4">
    <name type="scientific">Pleomassaria siparia CBS 279.74</name>
    <dbReference type="NCBI Taxonomy" id="1314801"/>
    <lineage>
        <taxon>Eukaryota</taxon>
        <taxon>Fungi</taxon>
        <taxon>Dikarya</taxon>
        <taxon>Ascomycota</taxon>
        <taxon>Pezizomycotina</taxon>
        <taxon>Dothideomycetes</taxon>
        <taxon>Pleosporomycetidae</taxon>
        <taxon>Pleosporales</taxon>
        <taxon>Pleomassariaceae</taxon>
        <taxon>Pleomassaria</taxon>
    </lineage>
</organism>
<dbReference type="InterPro" id="IPR040841">
    <property type="entry name" value="Luciferase_dom"/>
</dbReference>
<keyword evidence="1" id="KW-0732">Signal</keyword>
<feature type="chain" id="PRO_5026315843" description="Luciferase domain-containing protein" evidence="1">
    <location>
        <begin position="19"/>
        <end position="234"/>
    </location>
</feature>
<dbReference type="PANTHER" id="PTHR38695">
    <property type="entry name" value="AMINO ACID PERMEASE_ SLC12A DOMAIN-CONTAINING PROTEIN"/>
    <property type="match status" value="1"/>
</dbReference>
<proteinExistence type="predicted"/>
<dbReference type="Pfam" id="PF17648">
    <property type="entry name" value="Luciferase"/>
    <property type="match status" value="1"/>
</dbReference>
<keyword evidence="4" id="KW-1185">Reference proteome</keyword>
<feature type="signal peptide" evidence="1">
    <location>
        <begin position="1"/>
        <end position="18"/>
    </location>
</feature>
<sequence>MASSFVIATLCVAGLALWADFKSWKRSGTGGTPPTFSGYLRIRRWGLYLFCKRQNLLDSSSISSRGPEYLSSKSIPLRSGTHPKLTRWTLPQRQHSEPITPDAFTTLSTLMQDFANTRPYSSCITTAPSKTEGGTGHAIYVNSDVDTINPVAHKIFYELAHVHPSDNSLHVYVSSRDAKTVIEKGWGQMFPVTWLAPESWIMVYAPRDGNEVKVVREIVRAAICFAVGQELRDE</sequence>
<name>A0A6G1JZZ1_9PLEO</name>
<dbReference type="OrthoDB" id="5358398at2759"/>
<evidence type="ECO:0000313" key="4">
    <source>
        <dbReference type="Proteomes" id="UP000799428"/>
    </source>
</evidence>
<accession>A0A6G1JZZ1</accession>
<protein>
    <recommendedName>
        <fullName evidence="2">Luciferase domain-containing protein</fullName>
    </recommendedName>
</protein>
<dbReference type="Proteomes" id="UP000799428">
    <property type="component" value="Unassembled WGS sequence"/>
</dbReference>
<dbReference type="EMBL" id="MU005776">
    <property type="protein sequence ID" value="KAF2706174.1"/>
    <property type="molecule type" value="Genomic_DNA"/>
</dbReference>
<feature type="domain" description="Luciferase" evidence="2">
    <location>
        <begin position="158"/>
        <end position="222"/>
    </location>
</feature>
<evidence type="ECO:0000313" key="3">
    <source>
        <dbReference type="EMBL" id="KAF2706174.1"/>
    </source>
</evidence>
<dbReference type="PANTHER" id="PTHR38695:SF1">
    <property type="entry name" value="AMINO ACID PERMEASE_ SLC12A DOMAIN-CONTAINING PROTEIN"/>
    <property type="match status" value="1"/>
</dbReference>
<dbReference type="InterPro" id="IPR048273">
    <property type="entry name" value="Luciferase"/>
</dbReference>
<dbReference type="AlphaFoldDB" id="A0A6G1JZZ1"/>
<reference evidence="3" key="1">
    <citation type="journal article" date="2020" name="Stud. Mycol.">
        <title>101 Dothideomycetes genomes: a test case for predicting lifestyles and emergence of pathogens.</title>
        <authorList>
            <person name="Haridas S."/>
            <person name="Albert R."/>
            <person name="Binder M."/>
            <person name="Bloem J."/>
            <person name="Labutti K."/>
            <person name="Salamov A."/>
            <person name="Andreopoulos B."/>
            <person name="Baker S."/>
            <person name="Barry K."/>
            <person name="Bills G."/>
            <person name="Bluhm B."/>
            <person name="Cannon C."/>
            <person name="Castanera R."/>
            <person name="Culley D."/>
            <person name="Daum C."/>
            <person name="Ezra D."/>
            <person name="Gonzalez J."/>
            <person name="Henrissat B."/>
            <person name="Kuo A."/>
            <person name="Liang C."/>
            <person name="Lipzen A."/>
            <person name="Lutzoni F."/>
            <person name="Magnuson J."/>
            <person name="Mondo S."/>
            <person name="Nolan M."/>
            <person name="Ohm R."/>
            <person name="Pangilinan J."/>
            <person name="Park H.-J."/>
            <person name="Ramirez L."/>
            <person name="Alfaro M."/>
            <person name="Sun H."/>
            <person name="Tritt A."/>
            <person name="Yoshinaga Y."/>
            <person name="Zwiers L.-H."/>
            <person name="Turgeon B."/>
            <person name="Goodwin S."/>
            <person name="Spatafora J."/>
            <person name="Crous P."/>
            <person name="Grigoriev I."/>
        </authorList>
    </citation>
    <scope>NUCLEOTIDE SEQUENCE</scope>
    <source>
        <strain evidence="3">CBS 279.74</strain>
    </source>
</reference>
<evidence type="ECO:0000256" key="1">
    <source>
        <dbReference type="SAM" id="SignalP"/>
    </source>
</evidence>
<evidence type="ECO:0000259" key="2">
    <source>
        <dbReference type="Pfam" id="PF17648"/>
    </source>
</evidence>
<gene>
    <name evidence="3" type="ORF">K504DRAFT_536427</name>
</gene>